<reference evidence="1" key="1">
    <citation type="submission" date="2019-12" db="EMBL/GenBank/DDBJ databases">
        <authorList>
            <person name="Scholes J."/>
        </authorList>
    </citation>
    <scope>NUCLEOTIDE SEQUENCE</scope>
</reference>
<name>A0A9N7NB77_STRHE</name>
<dbReference type="PANTHER" id="PTHR31509">
    <property type="entry name" value="BPS1-LIKE PROTEIN"/>
    <property type="match status" value="1"/>
</dbReference>
<dbReference type="AlphaFoldDB" id="A0A9N7NB77"/>
<gene>
    <name evidence="1" type="ORF">SHERM_22935</name>
</gene>
<keyword evidence="2" id="KW-1185">Reference proteome</keyword>
<evidence type="ECO:0000313" key="2">
    <source>
        <dbReference type="Proteomes" id="UP001153555"/>
    </source>
</evidence>
<dbReference type="OrthoDB" id="985898at2759"/>
<dbReference type="Proteomes" id="UP001153555">
    <property type="component" value="Unassembled WGS sequence"/>
</dbReference>
<accession>A0A9N7NB77</accession>
<dbReference type="EMBL" id="CACSLK010027751">
    <property type="protein sequence ID" value="CAA0827240.1"/>
    <property type="molecule type" value="Genomic_DNA"/>
</dbReference>
<proteinExistence type="predicted"/>
<evidence type="ECO:0000313" key="1">
    <source>
        <dbReference type="EMBL" id="CAA0827240.1"/>
    </source>
</evidence>
<organism evidence="1 2">
    <name type="scientific">Striga hermonthica</name>
    <name type="common">Purple witchweed</name>
    <name type="synonym">Buchnera hermonthica</name>
    <dbReference type="NCBI Taxonomy" id="68872"/>
    <lineage>
        <taxon>Eukaryota</taxon>
        <taxon>Viridiplantae</taxon>
        <taxon>Streptophyta</taxon>
        <taxon>Embryophyta</taxon>
        <taxon>Tracheophyta</taxon>
        <taxon>Spermatophyta</taxon>
        <taxon>Magnoliopsida</taxon>
        <taxon>eudicotyledons</taxon>
        <taxon>Gunneridae</taxon>
        <taxon>Pentapetalae</taxon>
        <taxon>asterids</taxon>
        <taxon>lamiids</taxon>
        <taxon>Lamiales</taxon>
        <taxon>Orobanchaceae</taxon>
        <taxon>Buchnereae</taxon>
        <taxon>Striga</taxon>
    </lineage>
</organism>
<sequence length="315" mass="35244">MVLFAEKLGCPLKFPSMPEKIHPHKNSKPVLASLNDFQSEISSFLKETMLKLAKAPKSLSMPFFQNLFELINFADQAFAKLTTKIEYPTSQWGGKATHEYLNHSITFLQMLNSISTLISHLSQARVTISRALSLIEKNSTNMAAKYLKISQGTKISNPSKCTFNVEGLSTGVEKKPGCEKKERVVLEALIVVKKIGFFALGLVMSRLCEDEKMYRGEVGVFSGDDPCKMVLDLGFRKEVVAVMDIRGPMEEVNRAVERLSNGKFECGAVKELKERLKVLDNCVEFVEKEVKGLFCEVLGVRSKLLDNIRIIGQDP</sequence>
<protein>
    <submittedName>
        <fullName evidence="1">Uncharacterized protein</fullName>
    </submittedName>
</protein>
<comment type="caution">
    <text evidence="1">The sequence shown here is derived from an EMBL/GenBank/DDBJ whole genome shotgun (WGS) entry which is preliminary data.</text>
</comment>